<organism evidence="2 3">
    <name type="scientific">Nonomuraea guangzhouensis</name>
    <dbReference type="NCBI Taxonomy" id="1291555"/>
    <lineage>
        <taxon>Bacteria</taxon>
        <taxon>Bacillati</taxon>
        <taxon>Actinomycetota</taxon>
        <taxon>Actinomycetes</taxon>
        <taxon>Streptosporangiales</taxon>
        <taxon>Streptosporangiaceae</taxon>
        <taxon>Nonomuraea</taxon>
    </lineage>
</organism>
<proteinExistence type="predicted"/>
<evidence type="ECO:0000256" key="1">
    <source>
        <dbReference type="SAM" id="MobiDB-lite"/>
    </source>
</evidence>
<dbReference type="EMBL" id="JBHUCM010000050">
    <property type="protein sequence ID" value="MFD1545771.1"/>
    <property type="molecule type" value="Genomic_DNA"/>
</dbReference>
<comment type="caution">
    <text evidence="2">The sequence shown here is derived from an EMBL/GenBank/DDBJ whole genome shotgun (WGS) entry which is preliminary data.</text>
</comment>
<protein>
    <recommendedName>
        <fullName evidence="4">DUF4145 domain-containing protein</fullName>
    </recommendedName>
</protein>
<accession>A0ABW4GU05</accession>
<evidence type="ECO:0008006" key="4">
    <source>
        <dbReference type="Google" id="ProtNLM"/>
    </source>
</evidence>
<gene>
    <name evidence="2" type="ORF">ACFSJ0_52625</name>
</gene>
<reference evidence="3" key="1">
    <citation type="journal article" date="2019" name="Int. J. Syst. Evol. Microbiol.">
        <title>The Global Catalogue of Microorganisms (GCM) 10K type strain sequencing project: providing services to taxonomists for standard genome sequencing and annotation.</title>
        <authorList>
            <consortium name="The Broad Institute Genomics Platform"/>
            <consortium name="The Broad Institute Genome Sequencing Center for Infectious Disease"/>
            <person name="Wu L."/>
            <person name="Ma J."/>
        </authorList>
    </citation>
    <scope>NUCLEOTIDE SEQUENCE [LARGE SCALE GENOMIC DNA]</scope>
    <source>
        <strain evidence="3">CGMCC 1.15399</strain>
    </source>
</reference>
<sequence>MEELKGDLADELIRDLHEARLLGNDAVHLGLVYSLEEVADVAEMLVEMTELLYVQPARRGSMRAARQQRRDAHKSGQV</sequence>
<evidence type="ECO:0000313" key="3">
    <source>
        <dbReference type="Proteomes" id="UP001597097"/>
    </source>
</evidence>
<dbReference type="RefSeq" id="WP_372455136.1">
    <property type="nucleotide sequence ID" value="NZ_JAHKRM010000063.1"/>
</dbReference>
<keyword evidence="3" id="KW-1185">Reference proteome</keyword>
<name>A0ABW4GU05_9ACTN</name>
<feature type="compositionally biased region" description="Basic and acidic residues" evidence="1">
    <location>
        <begin position="68"/>
        <end position="78"/>
    </location>
</feature>
<feature type="region of interest" description="Disordered" evidence="1">
    <location>
        <begin position="58"/>
        <end position="78"/>
    </location>
</feature>
<dbReference type="Proteomes" id="UP001597097">
    <property type="component" value="Unassembled WGS sequence"/>
</dbReference>
<evidence type="ECO:0000313" key="2">
    <source>
        <dbReference type="EMBL" id="MFD1545771.1"/>
    </source>
</evidence>